<reference evidence="1" key="1">
    <citation type="journal article" date="2019" name="Environ. Microbiol.">
        <title>Fungal ecological strategies reflected in gene transcription - a case study of two litter decomposers.</title>
        <authorList>
            <person name="Barbi F."/>
            <person name="Kohler A."/>
            <person name="Barry K."/>
            <person name="Baskaran P."/>
            <person name="Daum C."/>
            <person name="Fauchery L."/>
            <person name="Ihrmark K."/>
            <person name="Kuo A."/>
            <person name="LaButti K."/>
            <person name="Lipzen A."/>
            <person name="Morin E."/>
            <person name="Grigoriev I.V."/>
            <person name="Henrissat B."/>
            <person name="Lindahl B."/>
            <person name="Martin F."/>
        </authorList>
    </citation>
    <scope>NUCLEOTIDE SEQUENCE</scope>
    <source>
        <strain evidence="1">JB14</strain>
    </source>
</reference>
<dbReference type="EMBL" id="ML769432">
    <property type="protein sequence ID" value="KAE9402672.1"/>
    <property type="molecule type" value="Genomic_DNA"/>
</dbReference>
<evidence type="ECO:0000313" key="2">
    <source>
        <dbReference type="Proteomes" id="UP000799118"/>
    </source>
</evidence>
<protein>
    <submittedName>
        <fullName evidence="1">Uncharacterized protein</fullName>
    </submittedName>
</protein>
<accession>A0A6A4HTY0</accession>
<gene>
    <name evidence="1" type="ORF">BT96DRAFT_990907</name>
</gene>
<dbReference type="OrthoDB" id="2916966at2759"/>
<sequence>MAFLRGAGPRAATVLELEAAPDVVFQVNEFSSQELADYARALEDCADLFSPIAGPLQPSLSSPALFGAGGFSSDELTQYAIALEDPAGPLQPSQPSSAVPLRLHLLPAPPTLPSPASFQSAKKSLPLLIVAESLTGDVSSEPPVTTTSEQPPIPPARVSRVMVPELVSRISQQKESRQAAVLLEQHQQEIRINQKKCVEIYIWYQDGLGPNHFAPMGISDYPFLNLATSHTHYDSSKALTIGTTEPIVNFNFALDSRVVLLRIPGVKDLVLKRTWKVAMDGLDPDLLKQPAPVRASSLDPTFLLPSSDIKSGSDDSFEKSFADFLSPFTYNSNLPLLDSSSSLPSKPAQSTPFKPSKSLPVAKVIFGDSELDCKRQPLYAEHRVYTGEATSISWPQGMTMKDIVHAFRFVGFEYWLQKLPNKVDRISMVLGGLTVPVQQFWKQ</sequence>
<dbReference type="AlphaFoldDB" id="A0A6A4HTY0"/>
<name>A0A6A4HTY0_9AGAR</name>
<evidence type="ECO:0000313" key="1">
    <source>
        <dbReference type="EMBL" id="KAE9402672.1"/>
    </source>
</evidence>
<proteinExistence type="predicted"/>
<organism evidence="1 2">
    <name type="scientific">Gymnopus androsaceus JB14</name>
    <dbReference type="NCBI Taxonomy" id="1447944"/>
    <lineage>
        <taxon>Eukaryota</taxon>
        <taxon>Fungi</taxon>
        <taxon>Dikarya</taxon>
        <taxon>Basidiomycota</taxon>
        <taxon>Agaricomycotina</taxon>
        <taxon>Agaricomycetes</taxon>
        <taxon>Agaricomycetidae</taxon>
        <taxon>Agaricales</taxon>
        <taxon>Marasmiineae</taxon>
        <taxon>Omphalotaceae</taxon>
        <taxon>Gymnopus</taxon>
    </lineage>
</organism>
<keyword evidence="2" id="KW-1185">Reference proteome</keyword>
<dbReference type="Proteomes" id="UP000799118">
    <property type="component" value="Unassembled WGS sequence"/>
</dbReference>